<evidence type="ECO:0000313" key="1">
    <source>
        <dbReference type="EMBL" id="SHK82550.1"/>
    </source>
</evidence>
<organism evidence="1 2">
    <name type="scientific">Hespellia stercorisuis DSM 15480</name>
    <dbReference type="NCBI Taxonomy" id="1121950"/>
    <lineage>
        <taxon>Bacteria</taxon>
        <taxon>Bacillati</taxon>
        <taxon>Bacillota</taxon>
        <taxon>Clostridia</taxon>
        <taxon>Lachnospirales</taxon>
        <taxon>Lachnospiraceae</taxon>
        <taxon>Hespellia</taxon>
    </lineage>
</organism>
<dbReference type="EMBL" id="FQZY01000092">
    <property type="protein sequence ID" value="SHK82550.1"/>
    <property type="molecule type" value="Genomic_DNA"/>
</dbReference>
<sequence length="212" mass="24574">MRKSLSEIFLDTLNEDYSDASVEAAFIKCDQILKEKLETVHSEEEYVAYFFDCEEEDITINGKGLELFDFWDVFKEFSEILQRVDFGPELIILKTIAEVDFLNKSILNNSVKKSISDTYVNTISQVVKFINELTGKKQITITILAGDATQYEKVIPLEDLEDEKDLFTQVFLENVVMDLVNKLGLIEIELEKGEKVYIAFKEDNWRILKKLD</sequence>
<gene>
    <name evidence="1" type="ORF">SAMN02745243_03805</name>
</gene>
<evidence type="ECO:0000313" key="2">
    <source>
        <dbReference type="Proteomes" id="UP000184301"/>
    </source>
</evidence>
<dbReference type="STRING" id="1121950.SAMN02745243_03805"/>
<name>A0A1M6VM31_9FIRM</name>
<dbReference type="Proteomes" id="UP000184301">
    <property type="component" value="Unassembled WGS sequence"/>
</dbReference>
<keyword evidence="2" id="KW-1185">Reference proteome</keyword>
<reference evidence="1 2" key="1">
    <citation type="submission" date="2016-11" db="EMBL/GenBank/DDBJ databases">
        <authorList>
            <person name="Jaros S."/>
            <person name="Januszkiewicz K."/>
            <person name="Wedrychowicz H."/>
        </authorList>
    </citation>
    <scope>NUCLEOTIDE SEQUENCE [LARGE SCALE GENOMIC DNA]</scope>
    <source>
        <strain evidence="1 2">DSM 15480</strain>
    </source>
</reference>
<dbReference type="RefSeq" id="WP_073113079.1">
    <property type="nucleotide sequence ID" value="NZ_FQZY01000092.1"/>
</dbReference>
<dbReference type="AlphaFoldDB" id="A0A1M6VM31"/>
<protein>
    <submittedName>
        <fullName evidence="1">Uncharacterized protein</fullName>
    </submittedName>
</protein>
<dbReference type="OrthoDB" id="10007804at2"/>
<proteinExistence type="predicted"/>
<accession>A0A1M6VM31</accession>